<feature type="domain" description="CCAAT-binding factor" evidence="6">
    <location>
        <begin position="385"/>
        <end position="532"/>
    </location>
</feature>
<proteinExistence type="inferred from homology"/>
<feature type="region of interest" description="Disordered" evidence="5">
    <location>
        <begin position="243"/>
        <end position="284"/>
    </location>
</feature>
<keyword evidence="4" id="KW-1133">Transmembrane helix</keyword>
<dbReference type="OrthoDB" id="10263185at2759"/>
<dbReference type="InterPro" id="IPR005612">
    <property type="entry name" value="CCAAT-binding_factor"/>
</dbReference>
<feature type="compositionally biased region" description="Acidic residues" evidence="5">
    <location>
        <begin position="264"/>
        <end position="281"/>
    </location>
</feature>
<dbReference type="EMBL" id="KN881581">
    <property type="protein sequence ID" value="KIY53953.1"/>
    <property type="molecule type" value="Genomic_DNA"/>
</dbReference>
<reference evidence="7 8" key="1">
    <citation type="journal article" date="2015" name="Fungal Genet. Biol.">
        <title>Evolution of novel wood decay mechanisms in Agaricales revealed by the genome sequences of Fistulina hepatica and Cylindrobasidium torrendii.</title>
        <authorList>
            <person name="Floudas D."/>
            <person name="Held B.W."/>
            <person name="Riley R."/>
            <person name="Nagy L.G."/>
            <person name="Koehler G."/>
            <person name="Ransdell A.S."/>
            <person name="Younus H."/>
            <person name="Chow J."/>
            <person name="Chiniquy J."/>
            <person name="Lipzen A."/>
            <person name="Tritt A."/>
            <person name="Sun H."/>
            <person name="Haridas S."/>
            <person name="LaButti K."/>
            <person name="Ohm R.A."/>
            <person name="Kues U."/>
            <person name="Blanchette R.A."/>
            <person name="Grigoriev I.V."/>
            <person name="Minto R.E."/>
            <person name="Hibbett D.S."/>
        </authorList>
    </citation>
    <scope>NUCLEOTIDE SEQUENCE [LARGE SCALE GENOMIC DNA]</scope>
    <source>
        <strain evidence="7 8">ATCC 64428</strain>
    </source>
</reference>
<dbReference type="GO" id="GO:0031965">
    <property type="term" value="C:nuclear membrane"/>
    <property type="evidence" value="ECO:0007669"/>
    <property type="project" value="UniProtKB-SubCell"/>
</dbReference>
<name>A0A0D7AT14_9AGAR</name>
<evidence type="ECO:0000256" key="3">
    <source>
        <dbReference type="ARBA" id="ARBA00022692"/>
    </source>
</evidence>
<comment type="subcellular location">
    <subcellularLocation>
        <location evidence="1">Nucleus membrane</location>
        <topology evidence="1">Multi-pass membrane protein</topology>
    </subcellularLocation>
</comment>
<evidence type="ECO:0000256" key="4">
    <source>
        <dbReference type="ARBA" id="ARBA00022989"/>
    </source>
</evidence>
<keyword evidence="8" id="KW-1185">Reference proteome</keyword>
<dbReference type="PANTHER" id="PTHR12455:SF0">
    <property type="entry name" value="NUCLEOLAR COMPLEX PROTEIN 4 HOMOLOG"/>
    <property type="match status" value="1"/>
</dbReference>
<evidence type="ECO:0000256" key="5">
    <source>
        <dbReference type="SAM" id="MobiDB-lite"/>
    </source>
</evidence>
<dbReference type="GO" id="GO:0032040">
    <property type="term" value="C:small-subunit processome"/>
    <property type="evidence" value="ECO:0007669"/>
    <property type="project" value="TreeGrafter"/>
</dbReference>
<keyword evidence="4" id="KW-0472">Membrane</keyword>
<sequence>MPVPLRSLPPPAKKRKIQKNDDFVKSVQELEKTISDAINDNSSLNPLVDLLQLANSARDVEHISKAIYVLYRLFVTIISAGRLDVSGDEAAKIVKTWIWDQLSAYVSLLSGLLKDSEATLRISALQILLSLQKHLSVQSSKASSTPQFHVSHFKRVVSALLSCPSSARNGYAPSDGGIASDILTQFYDTWFSVYDDIRWFFLRESATLLNNHPDNTDIPLNLLVVLERLNKFPTEVTDINEWWVPDLGTNPPKPKKSKKATNDNDSDTSDAEAEGEAGDDDDWRKFFDDEDDEKMKKAKTPAARLHKLTVHQSLHSLSSHRAVFTRTWLSLLPRLSFPGDAVLTRSSATRVLNTMHHGILPHLTRPILVMDWIGSCVDLGGSVGLLSLNALFILLRDYNLDYPSFYSRLYAFLDRDALHVKHRARFFRMTELFLSSTHLPAALLASFVKRLARLSLSAPPAAIVMIIPFSYNILKRHPNLMLMIHRTDYDGSDADPYDASEPNPMLSNAIRSSLWELNTHISHYHPSVSTLAKIFSEAFTKPNYKMEDFLDHTYATLFETEANRKIKREPALAMDIKSSTLFVAPANPEVDSSIVETLWRF</sequence>
<evidence type="ECO:0000313" key="7">
    <source>
        <dbReference type="EMBL" id="KIY53953.1"/>
    </source>
</evidence>
<dbReference type="SUPFAM" id="SSF48371">
    <property type="entry name" value="ARM repeat"/>
    <property type="match status" value="1"/>
</dbReference>
<evidence type="ECO:0000256" key="1">
    <source>
        <dbReference type="ARBA" id="ARBA00004232"/>
    </source>
</evidence>
<dbReference type="InterPro" id="IPR016024">
    <property type="entry name" value="ARM-type_fold"/>
</dbReference>
<evidence type="ECO:0000259" key="6">
    <source>
        <dbReference type="Pfam" id="PF03914"/>
    </source>
</evidence>
<dbReference type="AlphaFoldDB" id="A0A0D7AT14"/>
<keyword evidence="3" id="KW-0812">Transmembrane</keyword>
<dbReference type="GO" id="GO:0030692">
    <property type="term" value="C:Noc4p-Nop14p complex"/>
    <property type="evidence" value="ECO:0007669"/>
    <property type="project" value="TreeGrafter"/>
</dbReference>
<gene>
    <name evidence="7" type="ORF">FISHEDRAFT_32228</name>
</gene>
<dbReference type="InterPro" id="IPR027193">
    <property type="entry name" value="Noc4"/>
</dbReference>
<protein>
    <submittedName>
        <fullName evidence="7">CBF-domain-containing protein</fullName>
    </submittedName>
</protein>
<evidence type="ECO:0000313" key="8">
    <source>
        <dbReference type="Proteomes" id="UP000054144"/>
    </source>
</evidence>
<dbReference type="Pfam" id="PF03914">
    <property type="entry name" value="CBF"/>
    <property type="match status" value="1"/>
</dbReference>
<dbReference type="GO" id="GO:0042254">
    <property type="term" value="P:ribosome biogenesis"/>
    <property type="evidence" value="ECO:0007669"/>
    <property type="project" value="InterPro"/>
</dbReference>
<dbReference type="Proteomes" id="UP000054144">
    <property type="component" value="Unassembled WGS sequence"/>
</dbReference>
<comment type="similarity">
    <text evidence="2">Belongs to the CBF/MAK21 family.</text>
</comment>
<dbReference type="PANTHER" id="PTHR12455">
    <property type="entry name" value="NUCLEOLAR COMPLEX PROTEIN 4"/>
    <property type="match status" value="1"/>
</dbReference>
<organism evidence="7 8">
    <name type="scientific">Fistulina hepatica ATCC 64428</name>
    <dbReference type="NCBI Taxonomy" id="1128425"/>
    <lineage>
        <taxon>Eukaryota</taxon>
        <taxon>Fungi</taxon>
        <taxon>Dikarya</taxon>
        <taxon>Basidiomycota</taxon>
        <taxon>Agaricomycotina</taxon>
        <taxon>Agaricomycetes</taxon>
        <taxon>Agaricomycetidae</taxon>
        <taxon>Agaricales</taxon>
        <taxon>Fistulinaceae</taxon>
        <taxon>Fistulina</taxon>
    </lineage>
</organism>
<evidence type="ECO:0000256" key="2">
    <source>
        <dbReference type="ARBA" id="ARBA00007797"/>
    </source>
</evidence>
<accession>A0A0D7AT14</accession>